<dbReference type="RefSeq" id="WP_369680525.1">
    <property type="nucleotide sequence ID" value="NZ_JAGZCC010000030.1"/>
</dbReference>
<gene>
    <name evidence="1" type="ORF">KHX14_06195</name>
</gene>
<dbReference type="AlphaFoldDB" id="A0A943EKV4"/>
<reference evidence="1" key="1">
    <citation type="submission" date="2021-02" db="EMBL/GenBank/DDBJ databases">
        <title>Infant gut strain persistence is associated with maternal origin, phylogeny, and functional potential including surface adhesion and iron acquisition.</title>
        <authorList>
            <person name="Lou Y.C."/>
        </authorList>
    </citation>
    <scope>NUCLEOTIDE SEQUENCE</scope>
    <source>
        <strain evidence="1">L3_108_000G1_dasL3_108_000G1_metabat.metabat.11</strain>
    </source>
</reference>
<organism evidence="1 2">
    <name type="scientific">Thomasclavelia spiroformis</name>
    <dbReference type="NCBI Taxonomy" id="29348"/>
    <lineage>
        <taxon>Bacteria</taxon>
        <taxon>Bacillati</taxon>
        <taxon>Bacillota</taxon>
        <taxon>Erysipelotrichia</taxon>
        <taxon>Erysipelotrichales</taxon>
        <taxon>Coprobacillaceae</taxon>
        <taxon>Thomasclavelia</taxon>
    </lineage>
</organism>
<comment type="caution">
    <text evidence="1">The sequence shown here is derived from an EMBL/GenBank/DDBJ whole genome shotgun (WGS) entry which is preliminary data.</text>
</comment>
<dbReference type="EMBL" id="JAGZCC010000030">
    <property type="protein sequence ID" value="MBS5588394.1"/>
    <property type="molecule type" value="Genomic_DNA"/>
</dbReference>
<evidence type="ECO:0000313" key="1">
    <source>
        <dbReference type="EMBL" id="MBS5588394.1"/>
    </source>
</evidence>
<dbReference type="Proteomes" id="UP000751224">
    <property type="component" value="Unassembled WGS sequence"/>
</dbReference>
<proteinExistence type="predicted"/>
<protein>
    <submittedName>
        <fullName evidence="1">TnpV protein</fullName>
    </submittedName>
</protein>
<accession>A0A943EKV4</accession>
<name>A0A943EKV4_9FIRM</name>
<sequence length="36" mass="4240">MRTEQLQKKSQITWVNAMNNILNRAKETVNPEIINI</sequence>
<evidence type="ECO:0000313" key="2">
    <source>
        <dbReference type="Proteomes" id="UP000751224"/>
    </source>
</evidence>